<reference evidence="4" key="1">
    <citation type="submission" date="2020-10" db="EMBL/GenBank/DDBJ databases">
        <authorList>
            <person name="Han B."/>
            <person name="Lu T."/>
            <person name="Zhao Q."/>
            <person name="Huang X."/>
            <person name="Zhao Y."/>
        </authorList>
    </citation>
    <scope>NUCLEOTIDE SEQUENCE</scope>
</reference>
<protein>
    <recommendedName>
        <fullName evidence="1">Protein FAR1-RELATED SEQUENCE</fullName>
    </recommendedName>
</protein>
<evidence type="ECO:0000259" key="3">
    <source>
        <dbReference type="Pfam" id="PF03101"/>
    </source>
</evidence>
<dbReference type="AlphaFoldDB" id="A0A811M199"/>
<dbReference type="GO" id="GO:0005634">
    <property type="term" value="C:nucleus"/>
    <property type="evidence" value="ECO:0007669"/>
    <property type="project" value="UniProtKB-SubCell"/>
</dbReference>
<evidence type="ECO:0000313" key="4">
    <source>
        <dbReference type="EMBL" id="CAD6201570.1"/>
    </source>
</evidence>
<dbReference type="InterPro" id="IPR031052">
    <property type="entry name" value="FHY3/FAR1"/>
</dbReference>
<gene>
    <name evidence="4" type="ORF">NCGR_LOCUS65</name>
</gene>
<name>A0A811M199_9POAL</name>
<dbReference type="EMBL" id="CAJGYO010000001">
    <property type="protein sequence ID" value="CAD6201570.1"/>
    <property type="molecule type" value="Genomic_DNA"/>
</dbReference>
<comment type="caution">
    <text evidence="4">The sequence shown here is derived from an EMBL/GenBank/DDBJ whole genome shotgun (WGS) entry which is preliminary data.</text>
</comment>
<comment type="subcellular location">
    <subcellularLocation>
        <location evidence="1">Nucleus</location>
    </subcellularLocation>
</comment>
<evidence type="ECO:0000313" key="5">
    <source>
        <dbReference type="Proteomes" id="UP000604825"/>
    </source>
</evidence>
<feature type="compositionally biased region" description="Basic and acidic residues" evidence="2">
    <location>
        <begin position="498"/>
        <end position="527"/>
    </location>
</feature>
<keyword evidence="5" id="KW-1185">Reference proteome</keyword>
<sequence>MGCRKQLFGEKSNCKGVVTESSASQTIHTTNVAVADGRSGQGHDGLPACILEGGTSSCTPGRNEDVVAGISEAGTSSSRGMFSPMAIVTESENATPDAEKKYTHKEDIDPALIPRPGMSFRNRKEARAFYEAYAEEVGFNLSYENSKTYSYIIQCSNEGVHTYFKKNEELRVRYNTTKKTHCMSKMKLKRIYDENKNEISVVIEQVDLMHNHPCLKKKEEIINMRSHKEKDPVLLEFVDDLQAADVPHHSIQNIVRDMHGGGENVPMTRRDLENRKAANVRVEHANDIAKLLEFFEDCKAQNPQFCWICRWHVVNKHMPNLNEIFSLYEKQHFKDKFKSVLNHPLTPAEFERAWEELITEFDLQGNATMESLFRQQARYIPAFFKDDYCGMMTSTQRRLFCVHLLRAFIHVQVDKIPREYIFKRYTRFARREVDFDTSDKLLTGEDGNTQSYRTKTLIPKAMKAVRSGSMSNAAYRRLLEALEDVTKEIDNIPPDIGAEARKGQGPSRTKDNSRDSSSDDGIEEGRCEETRITRKILPAANQLLHGGCSKQMKAAEIKESGTTCRVEASHVLDCNKEIGKKKAAAATSEEGSQHEQDVTTLINLVPPEKAKPKGRNKTESEKAAVTLGALGEKLGTRKCKACGQYATHNARTCLSLEHNRMRLEEMKNKKRGRPPGAKNKKVSWEHVTDRDEEDNRVKTRQKVVAENTYTGLDSDNEGEK</sequence>
<dbReference type="PANTHER" id="PTHR31669:SF217">
    <property type="entry name" value="PROTEIN FAR1-RELATED SEQUENCE"/>
    <property type="match status" value="1"/>
</dbReference>
<accession>A0A811M199</accession>
<evidence type="ECO:0000256" key="1">
    <source>
        <dbReference type="RuleBase" id="RU367018"/>
    </source>
</evidence>
<feature type="region of interest" description="Disordered" evidence="2">
    <location>
        <begin position="665"/>
        <end position="720"/>
    </location>
</feature>
<dbReference type="Proteomes" id="UP000604825">
    <property type="component" value="Unassembled WGS sequence"/>
</dbReference>
<comment type="similarity">
    <text evidence="1">Belongs to the FHY3/FAR1 family.</text>
</comment>
<evidence type="ECO:0000256" key="2">
    <source>
        <dbReference type="SAM" id="MobiDB-lite"/>
    </source>
</evidence>
<dbReference type="OrthoDB" id="685074at2759"/>
<dbReference type="PANTHER" id="PTHR31669">
    <property type="entry name" value="PROTEIN FAR1-RELATED SEQUENCE 10-RELATED"/>
    <property type="match status" value="1"/>
</dbReference>
<feature type="compositionally biased region" description="Basic residues" evidence="2">
    <location>
        <begin position="668"/>
        <end position="681"/>
    </location>
</feature>
<feature type="compositionally biased region" description="Basic and acidic residues" evidence="2">
    <location>
        <begin position="682"/>
        <end position="697"/>
    </location>
</feature>
<comment type="function">
    <text evidence="1">Putative transcription activator involved in regulating light control of development.</text>
</comment>
<keyword evidence="1" id="KW-0539">Nucleus</keyword>
<dbReference type="GO" id="GO:0008270">
    <property type="term" value="F:zinc ion binding"/>
    <property type="evidence" value="ECO:0007669"/>
    <property type="project" value="UniProtKB-UniRule"/>
</dbReference>
<feature type="domain" description="FAR1" evidence="3">
    <location>
        <begin position="129"/>
        <end position="215"/>
    </location>
</feature>
<dbReference type="GO" id="GO:0006355">
    <property type="term" value="P:regulation of DNA-templated transcription"/>
    <property type="evidence" value="ECO:0007669"/>
    <property type="project" value="UniProtKB-UniRule"/>
</dbReference>
<keyword evidence="1" id="KW-0863">Zinc-finger</keyword>
<keyword evidence="1" id="KW-0862">Zinc</keyword>
<feature type="region of interest" description="Disordered" evidence="2">
    <location>
        <begin position="490"/>
        <end position="527"/>
    </location>
</feature>
<dbReference type="InterPro" id="IPR004330">
    <property type="entry name" value="FAR1_DNA_bnd_dom"/>
</dbReference>
<keyword evidence="1" id="KW-0479">Metal-binding</keyword>
<organism evidence="4 5">
    <name type="scientific">Miscanthus lutarioriparius</name>
    <dbReference type="NCBI Taxonomy" id="422564"/>
    <lineage>
        <taxon>Eukaryota</taxon>
        <taxon>Viridiplantae</taxon>
        <taxon>Streptophyta</taxon>
        <taxon>Embryophyta</taxon>
        <taxon>Tracheophyta</taxon>
        <taxon>Spermatophyta</taxon>
        <taxon>Magnoliopsida</taxon>
        <taxon>Liliopsida</taxon>
        <taxon>Poales</taxon>
        <taxon>Poaceae</taxon>
        <taxon>PACMAD clade</taxon>
        <taxon>Panicoideae</taxon>
        <taxon>Andropogonodae</taxon>
        <taxon>Andropogoneae</taxon>
        <taxon>Saccharinae</taxon>
        <taxon>Miscanthus</taxon>
    </lineage>
</organism>
<dbReference type="Pfam" id="PF03101">
    <property type="entry name" value="FAR1"/>
    <property type="match status" value="1"/>
</dbReference>
<proteinExistence type="inferred from homology"/>